<dbReference type="EMBL" id="FN654386">
    <property type="protein sequence ID" value="CBY32994.1"/>
    <property type="molecule type" value="Genomic_DNA"/>
</dbReference>
<feature type="transmembrane region" description="Helical" evidence="1">
    <location>
        <begin position="12"/>
        <end position="34"/>
    </location>
</feature>
<dbReference type="EMBL" id="FN653015">
    <property type="protein sequence ID" value="CBY20468.1"/>
    <property type="molecule type" value="Genomic_DNA"/>
</dbReference>
<sequence length="66" mass="7614">MVYGQYPSLTSHQIPAVFLFLSLAFLVIDWSGYIKAKYGSCSSKTTMMRNPTMLPKSRRSRWETMC</sequence>
<dbReference type="InParanoid" id="E4WRT6"/>
<dbReference type="AlphaFoldDB" id="E4WRT6"/>
<gene>
    <name evidence="2" type="ORF">GSOID_T00000465001</name>
    <name evidence="3" type="ORF">GSOID_T00020859001</name>
</gene>
<dbReference type="Proteomes" id="UP000001307">
    <property type="component" value="Unassembled WGS sequence"/>
</dbReference>
<keyword evidence="1" id="KW-0812">Transmembrane</keyword>
<dbReference type="Proteomes" id="UP000011014">
    <property type="component" value="Unassembled WGS sequence"/>
</dbReference>
<evidence type="ECO:0000313" key="2">
    <source>
        <dbReference type="EMBL" id="CBY20468.1"/>
    </source>
</evidence>
<accession>E4WRT6</accession>
<evidence type="ECO:0000313" key="3">
    <source>
        <dbReference type="EMBL" id="CBY32994.1"/>
    </source>
</evidence>
<evidence type="ECO:0000256" key="1">
    <source>
        <dbReference type="SAM" id="Phobius"/>
    </source>
</evidence>
<name>E4WRT6_OIKDI</name>
<evidence type="ECO:0000313" key="4">
    <source>
        <dbReference type="Proteomes" id="UP000001307"/>
    </source>
</evidence>
<reference evidence="2" key="1">
    <citation type="journal article" date="2010" name="Science">
        <title>Plasticity of animal genome architecture unmasked by rapid evolution of a pelagic tunicate.</title>
        <authorList>
            <person name="Denoeud F."/>
            <person name="Henriet S."/>
            <person name="Mungpakdee S."/>
            <person name="Aury J.M."/>
            <person name="Da Silva C."/>
            <person name="Brinkmann H."/>
            <person name="Mikhaleva J."/>
            <person name="Olsen L.C."/>
            <person name="Jubin C."/>
            <person name="Canestro C."/>
            <person name="Bouquet J.M."/>
            <person name="Danks G."/>
            <person name="Poulain J."/>
            <person name="Campsteijn C."/>
            <person name="Adamski M."/>
            <person name="Cross I."/>
            <person name="Yadetie F."/>
            <person name="Muffato M."/>
            <person name="Louis A."/>
            <person name="Butcher S."/>
            <person name="Tsagkogeorga G."/>
            <person name="Konrad A."/>
            <person name="Singh S."/>
            <person name="Jensen M.F."/>
            <person name="Cong E.H."/>
            <person name="Eikeseth-Otteraa H."/>
            <person name="Noel B."/>
            <person name="Anthouard V."/>
            <person name="Porcel B.M."/>
            <person name="Kachouri-Lafond R."/>
            <person name="Nishino A."/>
            <person name="Ugolini M."/>
            <person name="Chourrout P."/>
            <person name="Nishida H."/>
            <person name="Aasland R."/>
            <person name="Huzurbazar S."/>
            <person name="Westhof E."/>
            <person name="Delsuc F."/>
            <person name="Lehrach H."/>
            <person name="Reinhardt R."/>
            <person name="Weissenbach J."/>
            <person name="Roy S.W."/>
            <person name="Artiguenave F."/>
            <person name="Postlethwait J.H."/>
            <person name="Manak J.R."/>
            <person name="Thompson E.M."/>
            <person name="Jaillon O."/>
            <person name="Du Pasquier L."/>
            <person name="Boudinot P."/>
            <person name="Liberles D.A."/>
            <person name="Volff J.N."/>
            <person name="Philippe H."/>
            <person name="Lenhard B."/>
            <person name="Roest Crollius H."/>
            <person name="Wincker P."/>
            <person name="Chourrout D."/>
        </authorList>
    </citation>
    <scope>NUCLEOTIDE SEQUENCE [LARGE SCALE GENOMIC DNA]</scope>
</reference>
<keyword evidence="4" id="KW-1185">Reference proteome</keyword>
<proteinExistence type="predicted"/>
<protein>
    <submittedName>
        <fullName evidence="2">Uncharacterized protein</fullName>
    </submittedName>
</protein>
<organism evidence="2">
    <name type="scientific">Oikopleura dioica</name>
    <name type="common">Tunicate</name>
    <dbReference type="NCBI Taxonomy" id="34765"/>
    <lineage>
        <taxon>Eukaryota</taxon>
        <taxon>Metazoa</taxon>
        <taxon>Chordata</taxon>
        <taxon>Tunicata</taxon>
        <taxon>Appendicularia</taxon>
        <taxon>Copelata</taxon>
        <taxon>Oikopleuridae</taxon>
        <taxon>Oikopleura</taxon>
    </lineage>
</organism>
<keyword evidence="1" id="KW-0472">Membrane</keyword>
<keyword evidence="1" id="KW-1133">Transmembrane helix</keyword>